<feature type="transmembrane region" description="Helical" evidence="8">
    <location>
        <begin position="301"/>
        <end position="325"/>
    </location>
</feature>
<keyword evidence="8" id="KW-0997">Cell inner membrane</keyword>
<evidence type="ECO:0000259" key="9">
    <source>
        <dbReference type="PROSITE" id="PS50850"/>
    </source>
</evidence>
<proteinExistence type="inferred from homology"/>
<keyword evidence="7 8" id="KW-0472">Membrane</keyword>
<feature type="transmembrane region" description="Helical" evidence="8">
    <location>
        <begin position="71"/>
        <end position="90"/>
    </location>
</feature>
<sequence length="399" mass="42981">MRRHLLPLLMLMVVLSPLAIDIYLPSMPTMALEFGVTDSQIQSTLVLFMFSMGLGQLLIGPLADRFGRRPVAIFGIVLYGVSSLLAAYSIDFELLQLARVFQGLAACSTSIVVFSAVRDCYTSKESATMYSYLNGMICVIPALAPTLGGMLALQFGWRSTFLFMVAYAIVVLIIVGFKFPETRPLNTDSSGKLYNWARYKPVISDAHFMFYATACMIAMASILCYVSYSPVWLIGKLGISELAFSGLFGVNALVNIVACFAAPVLIKRIGNRPGVIVALSVMVLSAVIEIIMQLVGPETGLAAGMAFMLPMMLLCIGFAILLGPATSMALAGFGERAGTATAMLGCIQMMGASVITGLIQMTSIPAPYAVALVMGGFSCLLLCIMAMSRFNHWHQEQHV</sequence>
<evidence type="ECO:0000256" key="1">
    <source>
        <dbReference type="ARBA" id="ARBA00004651"/>
    </source>
</evidence>
<feature type="transmembrane region" description="Helical" evidence="8">
    <location>
        <begin position="208"/>
        <end position="228"/>
    </location>
</feature>
<evidence type="ECO:0000256" key="6">
    <source>
        <dbReference type="ARBA" id="ARBA00022989"/>
    </source>
</evidence>
<dbReference type="InterPro" id="IPR005829">
    <property type="entry name" value="Sugar_transporter_CS"/>
</dbReference>
<feature type="transmembrane region" description="Helical" evidence="8">
    <location>
        <begin position="43"/>
        <end position="59"/>
    </location>
</feature>
<evidence type="ECO:0000313" key="10">
    <source>
        <dbReference type="EMBL" id="QIR15872.1"/>
    </source>
</evidence>
<dbReference type="Proteomes" id="UP000502608">
    <property type="component" value="Chromosome"/>
</dbReference>
<accession>A0A6G9QN15</accession>
<dbReference type="GO" id="GO:0005886">
    <property type="term" value="C:plasma membrane"/>
    <property type="evidence" value="ECO:0007669"/>
    <property type="project" value="UniProtKB-SubCell"/>
</dbReference>
<dbReference type="PROSITE" id="PS00216">
    <property type="entry name" value="SUGAR_TRANSPORT_1"/>
    <property type="match status" value="1"/>
</dbReference>
<comment type="subcellular location">
    <subcellularLocation>
        <location evidence="8">Cell inner membrane</location>
        <topology evidence="8">Multi-pass membrane protein</topology>
    </subcellularLocation>
    <subcellularLocation>
        <location evidence="1">Cell membrane</location>
        <topology evidence="1">Multi-pass membrane protein</topology>
    </subcellularLocation>
</comment>
<dbReference type="PROSITE" id="PS50850">
    <property type="entry name" value="MFS"/>
    <property type="match status" value="1"/>
</dbReference>
<dbReference type="PANTHER" id="PTHR23502">
    <property type="entry name" value="MAJOR FACILITATOR SUPERFAMILY"/>
    <property type="match status" value="1"/>
</dbReference>
<feature type="transmembrane region" description="Helical" evidence="8">
    <location>
        <begin position="337"/>
        <end position="360"/>
    </location>
</feature>
<protein>
    <recommendedName>
        <fullName evidence="8">Bcr/CflA family efflux transporter</fullName>
    </recommendedName>
</protein>
<dbReference type="RefSeq" id="WP_167679728.1">
    <property type="nucleotide sequence ID" value="NZ_CP050313.1"/>
</dbReference>
<organism evidence="10 11">
    <name type="scientific">Shewanella aestuarii</name>
    <dbReference type="NCBI Taxonomy" id="1028752"/>
    <lineage>
        <taxon>Bacteria</taxon>
        <taxon>Pseudomonadati</taxon>
        <taxon>Pseudomonadota</taxon>
        <taxon>Gammaproteobacteria</taxon>
        <taxon>Alteromonadales</taxon>
        <taxon>Shewanellaceae</taxon>
        <taxon>Shewanella</taxon>
    </lineage>
</organism>
<dbReference type="GO" id="GO:0042910">
    <property type="term" value="F:xenobiotic transmembrane transporter activity"/>
    <property type="evidence" value="ECO:0007669"/>
    <property type="project" value="InterPro"/>
</dbReference>
<evidence type="ECO:0000256" key="2">
    <source>
        <dbReference type="ARBA" id="ARBA00006236"/>
    </source>
</evidence>
<keyword evidence="6 8" id="KW-1133">Transmembrane helix</keyword>
<keyword evidence="4" id="KW-1003">Cell membrane</keyword>
<dbReference type="InterPro" id="IPR004812">
    <property type="entry name" value="Efflux_drug-R_Bcr/CmlA"/>
</dbReference>
<evidence type="ECO:0000256" key="7">
    <source>
        <dbReference type="ARBA" id="ARBA00023136"/>
    </source>
</evidence>
<dbReference type="AlphaFoldDB" id="A0A6G9QN15"/>
<feature type="transmembrane region" description="Helical" evidence="8">
    <location>
        <begin position="248"/>
        <end position="266"/>
    </location>
</feature>
<keyword evidence="5 8" id="KW-0812">Transmembrane</keyword>
<reference evidence="10 11" key="1">
    <citation type="submission" date="2020-03" db="EMBL/GenBank/DDBJ databases">
        <title>Complete genome sequence of Shewanella sp.</title>
        <authorList>
            <person name="Kim Y.-S."/>
            <person name="Kim S.-J."/>
            <person name="Jung H.-K."/>
            <person name="Kim K.-H."/>
        </authorList>
    </citation>
    <scope>NUCLEOTIDE SEQUENCE [LARGE SCALE GENOMIC DNA]</scope>
    <source>
        <strain evidence="10 11">PN3F2</strain>
    </source>
</reference>
<evidence type="ECO:0000256" key="5">
    <source>
        <dbReference type="ARBA" id="ARBA00022692"/>
    </source>
</evidence>
<evidence type="ECO:0000256" key="3">
    <source>
        <dbReference type="ARBA" id="ARBA00022448"/>
    </source>
</evidence>
<dbReference type="InterPro" id="IPR036259">
    <property type="entry name" value="MFS_trans_sf"/>
</dbReference>
<keyword evidence="3 8" id="KW-0813">Transport</keyword>
<dbReference type="CDD" id="cd17320">
    <property type="entry name" value="MFS_MdfA_MDR_like"/>
    <property type="match status" value="1"/>
</dbReference>
<feature type="transmembrane region" description="Helical" evidence="8">
    <location>
        <begin position="273"/>
        <end position="295"/>
    </location>
</feature>
<comment type="similarity">
    <text evidence="2 8">Belongs to the major facilitator superfamily. Bcr/CmlA family.</text>
</comment>
<dbReference type="GO" id="GO:1990961">
    <property type="term" value="P:xenobiotic detoxification by transmembrane export across the plasma membrane"/>
    <property type="evidence" value="ECO:0007669"/>
    <property type="project" value="InterPro"/>
</dbReference>
<gene>
    <name evidence="10" type="ORF">HBH39_16440</name>
</gene>
<evidence type="ECO:0000313" key="11">
    <source>
        <dbReference type="Proteomes" id="UP000502608"/>
    </source>
</evidence>
<dbReference type="KEGG" id="saes:HBH39_16440"/>
<feature type="transmembrane region" description="Helical" evidence="8">
    <location>
        <begin position="96"/>
        <end position="117"/>
    </location>
</feature>
<feature type="domain" description="Major facilitator superfamily (MFS) profile" evidence="9">
    <location>
        <begin position="5"/>
        <end position="394"/>
    </location>
</feature>
<feature type="transmembrane region" description="Helical" evidence="8">
    <location>
        <begin position="129"/>
        <end position="153"/>
    </location>
</feature>
<keyword evidence="11" id="KW-1185">Reference proteome</keyword>
<dbReference type="Gene3D" id="1.20.1720.10">
    <property type="entry name" value="Multidrug resistance protein D"/>
    <property type="match status" value="1"/>
</dbReference>
<evidence type="ECO:0000256" key="8">
    <source>
        <dbReference type="RuleBase" id="RU365088"/>
    </source>
</evidence>
<evidence type="ECO:0000256" key="4">
    <source>
        <dbReference type="ARBA" id="ARBA00022475"/>
    </source>
</evidence>
<feature type="transmembrane region" description="Helical" evidence="8">
    <location>
        <begin position="366"/>
        <end position="387"/>
    </location>
</feature>
<dbReference type="SUPFAM" id="SSF103473">
    <property type="entry name" value="MFS general substrate transporter"/>
    <property type="match status" value="1"/>
</dbReference>
<dbReference type="InterPro" id="IPR011701">
    <property type="entry name" value="MFS"/>
</dbReference>
<comment type="caution">
    <text evidence="8">Lacks conserved residue(s) required for the propagation of feature annotation.</text>
</comment>
<dbReference type="NCBIfam" id="TIGR00710">
    <property type="entry name" value="efflux_Bcr_CflA"/>
    <property type="match status" value="1"/>
</dbReference>
<dbReference type="EMBL" id="CP050313">
    <property type="protein sequence ID" value="QIR15872.1"/>
    <property type="molecule type" value="Genomic_DNA"/>
</dbReference>
<dbReference type="Pfam" id="PF07690">
    <property type="entry name" value="MFS_1"/>
    <property type="match status" value="1"/>
</dbReference>
<dbReference type="PANTHER" id="PTHR23502:SF70">
    <property type="entry name" value="BCR_CFLA FAMILY EFFLUX TRANSPORTER"/>
    <property type="match status" value="1"/>
</dbReference>
<name>A0A6G9QN15_9GAMM</name>
<dbReference type="InterPro" id="IPR020846">
    <property type="entry name" value="MFS_dom"/>
</dbReference>
<feature type="transmembrane region" description="Helical" evidence="8">
    <location>
        <begin position="159"/>
        <end position="177"/>
    </location>
</feature>